<evidence type="ECO:0000313" key="3">
    <source>
        <dbReference type="EMBL" id="OTF94279.1"/>
    </source>
</evidence>
<dbReference type="InParanoid" id="A0A251S600"/>
<reference evidence="2 4" key="1">
    <citation type="journal article" date="2017" name="Nature">
        <title>The sunflower genome provides insights into oil metabolism, flowering and Asterid evolution.</title>
        <authorList>
            <person name="Badouin H."/>
            <person name="Gouzy J."/>
            <person name="Grassa C.J."/>
            <person name="Murat F."/>
            <person name="Staton S.E."/>
            <person name="Cottret L."/>
            <person name="Lelandais-Briere C."/>
            <person name="Owens G.L."/>
            <person name="Carrere S."/>
            <person name="Mayjonade B."/>
            <person name="Legrand L."/>
            <person name="Gill N."/>
            <person name="Kane N.C."/>
            <person name="Bowers J.E."/>
            <person name="Hubner S."/>
            <person name="Bellec A."/>
            <person name="Berard A."/>
            <person name="Berges H."/>
            <person name="Blanchet N."/>
            <person name="Boniface M.C."/>
            <person name="Brunel D."/>
            <person name="Catrice O."/>
            <person name="Chaidir N."/>
            <person name="Claudel C."/>
            <person name="Donnadieu C."/>
            <person name="Faraut T."/>
            <person name="Fievet G."/>
            <person name="Helmstetter N."/>
            <person name="King M."/>
            <person name="Knapp S.J."/>
            <person name="Lai Z."/>
            <person name="Le Paslier M.C."/>
            <person name="Lippi Y."/>
            <person name="Lorenzon L."/>
            <person name="Mandel J.R."/>
            <person name="Marage G."/>
            <person name="Marchand G."/>
            <person name="Marquand E."/>
            <person name="Bret-Mestries E."/>
            <person name="Morien E."/>
            <person name="Nambeesan S."/>
            <person name="Nguyen T."/>
            <person name="Pegot-Espagnet P."/>
            <person name="Pouilly N."/>
            <person name="Raftis F."/>
            <person name="Sallet E."/>
            <person name="Schiex T."/>
            <person name="Thomas J."/>
            <person name="Vandecasteele C."/>
            <person name="Vares D."/>
            <person name="Vear F."/>
            <person name="Vautrin S."/>
            <person name="Crespi M."/>
            <person name="Mangin B."/>
            <person name="Burke J.M."/>
            <person name="Salse J."/>
            <person name="Munos S."/>
            <person name="Vincourt P."/>
            <person name="Rieseberg L.H."/>
            <person name="Langlade N.B."/>
        </authorList>
    </citation>
    <scope>NUCLEOTIDE SEQUENCE [LARGE SCALE GENOMIC DNA]</scope>
    <source>
        <strain evidence="4">cv. SF193</strain>
        <tissue evidence="2">Leaves</tissue>
    </source>
</reference>
<dbReference type="Pfam" id="PF07714">
    <property type="entry name" value="PK_Tyr_Ser-Thr"/>
    <property type="match status" value="1"/>
</dbReference>
<dbReference type="EMBL" id="MNCJ02000326">
    <property type="protein sequence ID" value="KAF5784483.1"/>
    <property type="molecule type" value="Genomic_DNA"/>
</dbReference>
<keyword evidence="4" id="KW-1185">Reference proteome</keyword>
<dbReference type="PANTHER" id="PTHR27003:SF383">
    <property type="entry name" value="TYROSINE-PROTEIN KINASE, NON-RECEPTOR JAK_TYK2-RELATED"/>
    <property type="match status" value="1"/>
</dbReference>
<proteinExistence type="predicted"/>
<dbReference type="Gramene" id="mRNA:HanXRQr2_Chr11g0520041">
    <property type="protein sequence ID" value="CDS:HanXRQr2_Chr11g0520041.1"/>
    <property type="gene ID" value="HanXRQr2_Chr11g0520041"/>
</dbReference>
<reference evidence="3" key="2">
    <citation type="submission" date="2017-02" db="EMBL/GenBank/DDBJ databases">
        <title>Sunflower complete genome.</title>
        <authorList>
            <person name="Langlade N."/>
            <person name="Munos S."/>
        </authorList>
    </citation>
    <scope>NUCLEOTIDE SEQUENCE [LARGE SCALE GENOMIC DNA]</scope>
    <source>
        <tissue evidence="3">Leaves</tissue>
    </source>
</reference>
<dbReference type="PANTHER" id="PTHR27003">
    <property type="entry name" value="OS07G0166700 PROTEIN"/>
    <property type="match status" value="1"/>
</dbReference>
<protein>
    <recommendedName>
        <fullName evidence="1">Protein kinase domain-containing protein</fullName>
    </recommendedName>
</protein>
<gene>
    <name evidence="3" type="ORF">HannXRQ_Chr15g0470341</name>
    <name evidence="2" type="ORF">HanXRQr2_Chr11g0520041</name>
</gene>
<dbReference type="Proteomes" id="UP000215914">
    <property type="component" value="Chromosome 15"/>
</dbReference>
<keyword evidence="2" id="KW-0808">Transferase</keyword>
<sequence length="310" mass="36220">MSSSSNKDMIRLLAMLHISFEEIEKATNHFAHENLLKQGEFFKVYKGKLFQSRDSINIVARKCPDRSLVHNELAISENLKHEHIVSAFRSTICKNEDIIINKYEANGSLDKHLSDQTLTWMQRLHICVRVAHALKYLHHDAEDDHNIIHGNIKSSKILLDDKWEPKLHGFAFAGRSIKDQLHRTNKTSKSLQYMDPTYESIGGLTYKSDVFSFGVLLYEVLLGREASIENNDNWYFARWVRSHYEEKEIDDLIYPYIRNQMSLHSLNIFCETAYCCLKEQRSERPDMSQVLSRLEEALKVQQKYVRPSVL</sequence>
<dbReference type="GO" id="GO:0004672">
    <property type="term" value="F:protein kinase activity"/>
    <property type="evidence" value="ECO:0000318"/>
    <property type="project" value="GO_Central"/>
</dbReference>
<name>A0A251S600_HELAN</name>
<reference evidence="2" key="3">
    <citation type="submission" date="2020-06" db="EMBL/GenBank/DDBJ databases">
        <title>Helianthus annuus Genome sequencing and assembly Release 2.</title>
        <authorList>
            <person name="Gouzy J."/>
            <person name="Langlade N."/>
            <person name="Munos S."/>
        </authorList>
    </citation>
    <scope>NUCLEOTIDE SEQUENCE</scope>
    <source>
        <tissue evidence="2">Leaves</tissue>
    </source>
</reference>
<feature type="domain" description="Protein kinase" evidence="1">
    <location>
        <begin position="30"/>
        <end position="298"/>
    </location>
</feature>
<dbReference type="InterPro" id="IPR045272">
    <property type="entry name" value="ANXUR1/2-like"/>
</dbReference>
<dbReference type="EMBL" id="CM007904">
    <property type="protein sequence ID" value="OTF94279.1"/>
    <property type="molecule type" value="Genomic_DNA"/>
</dbReference>
<dbReference type="Gene3D" id="1.10.510.10">
    <property type="entry name" value="Transferase(Phosphotransferase) domain 1"/>
    <property type="match status" value="1"/>
</dbReference>
<dbReference type="AlphaFoldDB" id="A0A251S600"/>
<evidence type="ECO:0000259" key="1">
    <source>
        <dbReference type="PROSITE" id="PS50011"/>
    </source>
</evidence>
<organism evidence="3 4">
    <name type="scientific">Helianthus annuus</name>
    <name type="common">Common sunflower</name>
    <dbReference type="NCBI Taxonomy" id="4232"/>
    <lineage>
        <taxon>Eukaryota</taxon>
        <taxon>Viridiplantae</taxon>
        <taxon>Streptophyta</taxon>
        <taxon>Embryophyta</taxon>
        <taxon>Tracheophyta</taxon>
        <taxon>Spermatophyta</taxon>
        <taxon>Magnoliopsida</taxon>
        <taxon>eudicotyledons</taxon>
        <taxon>Gunneridae</taxon>
        <taxon>Pentapetalae</taxon>
        <taxon>asterids</taxon>
        <taxon>campanulids</taxon>
        <taxon>Asterales</taxon>
        <taxon>Asteraceae</taxon>
        <taxon>Asteroideae</taxon>
        <taxon>Heliantheae alliance</taxon>
        <taxon>Heliantheae</taxon>
        <taxon>Helianthus</taxon>
    </lineage>
</organism>
<dbReference type="GO" id="GO:0005524">
    <property type="term" value="F:ATP binding"/>
    <property type="evidence" value="ECO:0007669"/>
    <property type="project" value="InterPro"/>
</dbReference>
<dbReference type="InterPro" id="IPR000719">
    <property type="entry name" value="Prot_kinase_dom"/>
</dbReference>
<evidence type="ECO:0000313" key="4">
    <source>
        <dbReference type="Proteomes" id="UP000215914"/>
    </source>
</evidence>
<dbReference type="SUPFAM" id="SSF56112">
    <property type="entry name" value="Protein kinase-like (PK-like)"/>
    <property type="match status" value="1"/>
</dbReference>
<dbReference type="InterPro" id="IPR011009">
    <property type="entry name" value="Kinase-like_dom_sf"/>
</dbReference>
<dbReference type="PROSITE" id="PS50011">
    <property type="entry name" value="PROTEIN_KINASE_DOM"/>
    <property type="match status" value="1"/>
</dbReference>
<evidence type="ECO:0000313" key="2">
    <source>
        <dbReference type="EMBL" id="KAF5784483.1"/>
    </source>
</evidence>
<accession>A0A251S600</accession>
<dbReference type="Gene3D" id="3.30.200.20">
    <property type="entry name" value="Phosphorylase Kinase, domain 1"/>
    <property type="match status" value="1"/>
</dbReference>
<dbReference type="GO" id="GO:0005886">
    <property type="term" value="C:plasma membrane"/>
    <property type="evidence" value="ECO:0000318"/>
    <property type="project" value="GO_Central"/>
</dbReference>
<dbReference type="GO" id="GO:0004714">
    <property type="term" value="F:transmembrane receptor protein tyrosine kinase activity"/>
    <property type="evidence" value="ECO:0007669"/>
    <property type="project" value="InterPro"/>
</dbReference>
<dbReference type="InterPro" id="IPR001245">
    <property type="entry name" value="Ser-Thr/Tyr_kinase_cat_dom"/>
</dbReference>